<evidence type="ECO:0000313" key="3">
    <source>
        <dbReference type="RefSeq" id="XP_033573659.1"/>
    </source>
</evidence>
<proteinExistence type="predicted"/>
<protein>
    <submittedName>
        <fullName evidence="1 3">Uncharacterized protein</fullName>
    </submittedName>
</protein>
<dbReference type="RefSeq" id="XP_033573659.1">
    <property type="nucleotide sequence ID" value="XM_033728947.1"/>
</dbReference>
<name>A0A6A6YF57_9PEZI</name>
<evidence type="ECO:0000313" key="2">
    <source>
        <dbReference type="Proteomes" id="UP000504636"/>
    </source>
</evidence>
<keyword evidence="2" id="KW-1185">Reference proteome</keyword>
<dbReference type="AlphaFoldDB" id="A0A6A6YF57"/>
<gene>
    <name evidence="1 3" type="ORF">BDZ99DRAFT_83805</name>
</gene>
<dbReference type="GeneID" id="54469840"/>
<dbReference type="Proteomes" id="UP000504636">
    <property type="component" value="Unplaced"/>
</dbReference>
<organism evidence="1">
    <name type="scientific">Mytilinidion resinicola</name>
    <dbReference type="NCBI Taxonomy" id="574789"/>
    <lineage>
        <taxon>Eukaryota</taxon>
        <taxon>Fungi</taxon>
        <taxon>Dikarya</taxon>
        <taxon>Ascomycota</taxon>
        <taxon>Pezizomycotina</taxon>
        <taxon>Dothideomycetes</taxon>
        <taxon>Pleosporomycetidae</taxon>
        <taxon>Mytilinidiales</taxon>
        <taxon>Mytilinidiaceae</taxon>
        <taxon>Mytilinidion</taxon>
    </lineage>
</organism>
<sequence>MWVCVWVGVWVLNNAALMEMVGVVGVGTNGLPKQSHVWLVWRLGDEVGESSKRRFYACGVEFAFLDYPGLDDFHSRRQGRSNAPRTIHQTVSGHDWKCVWKKHQPAGFV</sequence>
<reference evidence="3" key="3">
    <citation type="submission" date="2025-04" db="UniProtKB">
        <authorList>
            <consortium name="RefSeq"/>
        </authorList>
    </citation>
    <scope>IDENTIFICATION</scope>
    <source>
        <strain evidence="3">CBS 304.34</strain>
    </source>
</reference>
<reference evidence="1 3" key="1">
    <citation type="journal article" date="2020" name="Stud. Mycol.">
        <title>101 Dothideomycetes genomes: a test case for predicting lifestyles and emergence of pathogens.</title>
        <authorList>
            <person name="Haridas S."/>
            <person name="Albert R."/>
            <person name="Binder M."/>
            <person name="Bloem J."/>
            <person name="Labutti K."/>
            <person name="Salamov A."/>
            <person name="Andreopoulos B."/>
            <person name="Baker S."/>
            <person name="Barry K."/>
            <person name="Bills G."/>
            <person name="Bluhm B."/>
            <person name="Cannon C."/>
            <person name="Castanera R."/>
            <person name="Culley D."/>
            <person name="Daum C."/>
            <person name="Ezra D."/>
            <person name="Gonzalez J."/>
            <person name="Henrissat B."/>
            <person name="Kuo A."/>
            <person name="Liang C."/>
            <person name="Lipzen A."/>
            <person name="Lutzoni F."/>
            <person name="Magnuson J."/>
            <person name="Mondo S."/>
            <person name="Nolan M."/>
            <person name="Ohm R."/>
            <person name="Pangilinan J."/>
            <person name="Park H.-J."/>
            <person name="Ramirez L."/>
            <person name="Alfaro M."/>
            <person name="Sun H."/>
            <person name="Tritt A."/>
            <person name="Yoshinaga Y."/>
            <person name="Zwiers L.-H."/>
            <person name="Turgeon B."/>
            <person name="Goodwin S."/>
            <person name="Spatafora J."/>
            <person name="Crous P."/>
            <person name="Grigoriev I."/>
        </authorList>
    </citation>
    <scope>NUCLEOTIDE SEQUENCE</scope>
    <source>
        <strain evidence="1 3">CBS 304.34</strain>
    </source>
</reference>
<dbReference type="EMBL" id="MU003706">
    <property type="protein sequence ID" value="KAF2806695.1"/>
    <property type="molecule type" value="Genomic_DNA"/>
</dbReference>
<accession>A0A6A6YF57</accession>
<evidence type="ECO:0000313" key="1">
    <source>
        <dbReference type="EMBL" id="KAF2806695.1"/>
    </source>
</evidence>
<reference evidence="3" key="2">
    <citation type="submission" date="2020-04" db="EMBL/GenBank/DDBJ databases">
        <authorList>
            <consortium name="NCBI Genome Project"/>
        </authorList>
    </citation>
    <scope>NUCLEOTIDE SEQUENCE</scope>
    <source>
        <strain evidence="3">CBS 304.34</strain>
    </source>
</reference>